<organism evidence="2 3">
    <name type="scientific">Ceratitis capitata</name>
    <name type="common">Mediterranean fruit fly</name>
    <name type="synonym">Tephritis capitata</name>
    <dbReference type="NCBI Taxonomy" id="7213"/>
    <lineage>
        <taxon>Eukaryota</taxon>
        <taxon>Metazoa</taxon>
        <taxon>Ecdysozoa</taxon>
        <taxon>Arthropoda</taxon>
        <taxon>Hexapoda</taxon>
        <taxon>Insecta</taxon>
        <taxon>Pterygota</taxon>
        <taxon>Neoptera</taxon>
        <taxon>Endopterygota</taxon>
        <taxon>Diptera</taxon>
        <taxon>Brachycera</taxon>
        <taxon>Muscomorpha</taxon>
        <taxon>Tephritoidea</taxon>
        <taxon>Tephritidae</taxon>
        <taxon>Ceratitis</taxon>
        <taxon>Ceratitis</taxon>
    </lineage>
</organism>
<comment type="caution">
    <text evidence="2">The sequence shown here is derived from an EMBL/GenBank/DDBJ whole genome shotgun (WGS) entry which is preliminary data.</text>
</comment>
<accession>A0A811UIP4</accession>
<name>A0A811UIP4_CERCA</name>
<dbReference type="AlphaFoldDB" id="A0A811UIP4"/>
<evidence type="ECO:0000313" key="2">
    <source>
        <dbReference type="EMBL" id="CAD6998188.1"/>
    </source>
</evidence>
<evidence type="ECO:0000256" key="1">
    <source>
        <dbReference type="SAM" id="MobiDB-lite"/>
    </source>
</evidence>
<dbReference type="Proteomes" id="UP000606786">
    <property type="component" value="Unassembled WGS sequence"/>
</dbReference>
<reference evidence="2" key="1">
    <citation type="submission" date="2020-11" db="EMBL/GenBank/DDBJ databases">
        <authorList>
            <person name="Whitehead M."/>
        </authorList>
    </citation>
    <scope>NUCLEOTIDE SEQUENCE</scope>
    <source>
        <strain evidence="2">EGII</strain>
    </source>
</reference>
<evidence type="ECO:0000313" key="3">
    <source>
        <dbReference type="Proteomes" id="UP000606786"/>
    </source>
</evidence>
<proteinExistence type="predicted"/>
<protein>
    <submittedName>
        <fullName evidence="2">(Mediterranean fruit fly) hypothetical protein</fullName>
    </submittedName>
</protein>
<feature type="region of interest" description="Disordered" evidence="1">
    <location>
        <begin position="77"/>
        <end position="98"/>
    </location>
</feature>
<gene>
    <name evidence="2" type="ORF">CCAP1982_LOCUS6804</name>
</gene>
<sequence>MLLNTVLSSWQIPCELLFSTAREHAVFKTLVFFFISKEISEHMRIELINISKFFGSKYSPPQPTAQRRHHGLEGSSFTLSASVKDDNQRKLTAGNNSN</sequence>
<dbReference type="EMBL" id="CAJHJT010000012">
    <property type="protein sequence ID" value="CAD6998188.1"/>
    <property type="molecule type" value="Genomic_DNA"/>
</dbReference>
<keyword evidence="3" id="KW-1185">Reference proteome</keyword>